<protein>
    <submittedName>
        <fullName evidence="5">Carbon monoxide dehydrogenase</fullName>
    </submittedName>
</protein>
<dbReference type="Gene3D" id="3.30.465.10">
    <property type="match status" value="1"/>
</dbReference>
<dbReference type="Gene3D" id="3.30.390.50">
    <property type="entry name" value="CO dehydrogenase flavoprotein, C-terminal domain"/>
    <property type="match status" value="1"/>
</dbReference>
<keyword evidence="2" id="KW-0274">FAD</keyword>
<dbReference type="PANTHER" id="PTHR42659">
    <property type="entry name" value="XANTHINE DEHYDROGENASE SUBUNIT C-RELATED"/>
    <property type="match status" value="1"/>
</dbReference>
<dbReference type="AlphaFoldDB" id="A0A2W4LW84"/>
<evidence type="ECO:0000256" key="3">
    <source>
        <dbReference type="ARBA" id="ARBA00023002"/>
    </source>
</evidence>
<dbReference type="Pfam" id="PF00941">
    <property type="entry name" value="FAD_binding_5"/>
    <property type="match status" value="1"/>
</dbReference>
<dbReference type="InterPro" id="IPR005107">
    <property type="entry name" value="CO_DH_flav_C"/>
</dbReference>
<dbReference type="GO" id="GO:0016491">
    <property type="term" value="F:oxidoreductase activity"/>
    <property type="evidence" value="ECO:0007669"/>
    <property type="project" value="UniProtKB-KW"/>
</dbReference>
<dbReference type="SUPFAM" id="SSF55447">
    <property type="entry name" value="CO dehydrogenase flavoprotein C-terminal domain-like"/>
    <property type="match status" value="1"/>
</dbReference>
<proteinExistence type="predicted"/>
<gene>
    <name evidence="5" type="ORF">DIU77_04720</name>
</gene>
<dbReference type="InterPro" id="IPR051312">
    <property type="entry name" value="Diverse_Substr_Oxidored"/>
</dbReference>
<dbReference type="InterPro" id="IPR036318">
    <property type="entry name" value="FAD-bd_PCMH-like_sf"/>
</dbReference>
<dbReference type="PANTHER" id="PTHR42659:SF2">
    <property type="entry name" value="XANTHINE DEHYDROGENASE SUBUNIT C-RELATED"/>
    <property type="match status" value="1"/>
</dbReference>
<keyword evidence="1" id="KW-0285">Flavoprotein</keyword>
<dbReference type="EMBL" id="QGUI01000123">
    <property type="protein sequence ID" value="PZM99906.1"/>
    <property type="molecule type" value="Genomic_DNA"/>
</dbReference>
<sequence length="288" mass="30737">MLLPPLRYLRPETPEDAVAMLSDVDGSVVLAGGQTLMNMLKLDLAHPDALVDVHRIDALRGIEHDADGTLVVGAATTYAELARSPEVRRSHPAVAEMAAGLVDRQVRNRGTIGGNCCLNDPTSNYPPLMVALDARFRVLGRDGERRLPASEFFRGTLATAVGRGELLTTIEIPPMPQGSGVAHEHLQVGADSWAVARAVVPRAVAGGFVAGPRAGLGGGYGSPLRLPEVERRLIGQRATPDLAEAADALRDVDVQTADDVHCSAAYRREMAEVQLRRAIRAAVERSVQ</sequence>
<dbReference type="InterPro" id="IPR002346">
    <property type="entry name" value="Mopterin_DH_FAD-bd"/>
</dbReference>
<evidence type="ECO:0000259" key="4">
    <source>
        <dbReference type="PROSITE" id="PS51387"/>
    </source>
</evidence>
<feature type="domain" description="FAD-binding PCMH-type" evidence="4">
    <location>
        <begin position="1"/>
        <end position="177"/>
    </location>
</feature>
<keyword evidence="3" id="KW-0560">Oxidoreductase</keyword>
<name>A0A2W4LW84_9PSEU</name>
<dbReference type="STRING" id="1111738.GCA_000427905_01338"/>
<evidence type="ECO:0000256" key="1">
    <source>
        <dbReference type="ARBA" id="ARBA00022630"/>
    </source>
</evidence>
<dbReference type="Gene3D" id="3.30.43.10">
    <property type="entry name" value="Uridine Diphospho-n-acetylenolpyruvylglucosamine Reductase, domain 2"/>
    <property type="match status" value="1"/>
</dbReference>
<organism evidence="5">
    <name type="scientific">Thermocrispum agreste</name>
    <dbReference type="NCBI Taxonomy" id="37925"/>
    <lineage>
        <taxon>Bacteria</taxon>
        <taxon>Bacillati</taxon>
        <taxon>Actinomycetota</taxon>
        <taxon>Actinomycetes</taxon>
        <taxon>Pseudonocardiales</taxon>
        <taxon>Pseudonocardiaceae</taxon>
        <taxon>Thermocrispum</taxon>
    </lineage>
</organism>
<comment type="caution">
    <text evidence="5">The sequence shown here is derived from an EMBL/GenBank/DDBJ whole genome shotgun (WGS) entry which is preliminary data.</text>
</comment>
<dbReference type="InterPro" id="IPR016169">
    <property type="entry name" value="FAD-bd_PCMH_sub2"/>
</dbReference>
<dbReference type="PROSITE" id="PS51387">
    <property type="entry name" value="FAD_PCMH"/>
    <property type="match status" value="1"/>
</dbReference>
<dbReference type="SMART" id="SM01092">
    <property type="entry name" value="CO_deh_flav_C"/>
    <property type="match status" value="1"/>
</dbReference>
<accession>A0A2W4LW84</accession>
<dbReference type="GO" id="GO:0071949">
    <property type="term" value="F:FAD binding"/>
    <property type="evidence" value="ECO:0007669"/>
    <property type="project" value="InterPro"/>
</dbReference>
<dbReference type="InterPro" id="IPR016167">
    <property type="entry name" value="FAD-bd_PCMH_sub1"/>
</dbReference>
<evidence type="ECO:0000256" key="2">
    <source>
        <dbReference type="ARBA" id="ARBA00022827"/>
    </source>
</evidence>
<dbReference type="InterPro" id="IPR036683">
    <property type="entry name" value="CO_DH_flav_C_dom_sf"/>
</dbReference>
<reference evidence="5" key="1">
    <citation type="submission" date="2018-05" db="EMBL/GenBank/DDBJ databases">
        <authorList>
            <person name="Lanie J.A."/>
            <person name="Ng W.-L."/>
            <person name="Kazmierczak K.M."/>
            <person name="Andrzejewski T.M."/>
            <person name="Davidsen T.M."/>
            <person name="Wayne K.J."/>
            <person name="Tettelin H."/>
            <person name="Glass J.I."/>
            <person name="Rusch D."/>
            <person name="Podicherti R."/>
            <person name="Tsui H.-C.T."/>
            <person name="Winkler M.E."/>
        </authorList>
    </citation>
    <scope>NUCLEOTIDE SEQUENCE</scope>
    <source>
        <strain evidence="5">ZC4RG45</strain>
    </source>
</reference>
<dbReference type="InterPro" id="IPR016166">
    <property type="entry name" value="FAD-bd_PCMH"/>
</dbReference>
<dbReference type="SUPFAM" id="SSF56176">
    <property type="entry name" value="FAD-binding/transporter-associated domain-like"/>
    <property type="match status" value="1"/>
</dbReference>
<evidence type="ECO:0000313" key="5">
    <source>
        <dbReference type="EMBL" id="PZM99906.1"/>
    </source>
</evidence>
<dbReference type="Pfam" id="PF03450">
    <property type="entry name" value="CO_deh_flav_C"/>
    <property type="match status" value="1"/>
</dbReference>